<evidence type="ECO:0000313" key="2">
    <source>
        <dbReference type="Proteomes" id="UP000033618"/>
    </source>
</evidence>
<comment type="caution">
    <text evidence="1">The sequence shown here is derived from an EMBL/GenBank/DDBJ whole genome shotgun (WGS) entry which is preliminary data.</text>
</comment>
<dbReference type="AlphaFoldDB" id="A0A0F5JT22"/>
<keyword evidence="2" id="KW-1185">Reference proteome</keyword>
<proteinExistence type="predicted"/>
<reference evidence="1 2" key="1">
    <citation type="submission" date="2015-03" db="EMBL/GenBank/DDBJ databases">
        <title>Draft Genome Sequence of Burkholderia andropogonis type strain ICMP2807, isolated from Sorghum bicolor.</title>
        <authorList>
            <person name="Lopes-Santos L."/>
            <person name="Castro D.B."/>
            <person name="Ottoboni L.M."/>
            <person name="Park D."/>
            <person name="Weirc B.S."/>
            <person name="Destefano S.A."/>
        </authorList>
    </citation>
    <scope>NUCLEOTIDE SEQUENCE [LARGE SCALE GENOMIC DNA]</scope>
    <source>
        <strain evidence="1 2">ICMP2807</strain>
    </source>
</reference>
<accession>A0A0F5JT22</accession>
<dbReference type="EMBL" id="LAQU01000110">
    <property type="protein sequence ID" value="KKB60948.1"/>
    <property type="molecule type" value="Genomic_DNA"/>
</dbReference>
<organism evidence="1 2">
    <name type="scientific">Robbsia andropogonis</name>
    <dbReference type="NCBI Taxonomy" id="28092"/>
    <lineage>
        <taxon>Bacteria</taxon>
        <taxon>Pseudomonadati</taxon>
        <taxon>Pseudomonadota</taxon>
        <taxon>Betaproteobacteria</taxon>
        <taxon>Burkholderiales</taxon>
        <taxon>Burkholderiaceae</taxon>
        <taxon>Robbsia</taxon>
    </lineage>
</organism>
<dbReference type="Proteomes" id="UP000033618">
    <property type="component" value="Unassembled WGS sequence"/>
</dbReference>
<evidence type="ECO:0000313" key="1">
    <source>
        <dbReference type="EMBL" id="KKB60948.1"/>
    </source>
</evidence>
<protein>
    <submittedName>
        <fullName evidence="1">Uncharacterized protein</fullName>
    </submittedName>
</protein>
<name>A0A0F5JT22_9BURK</name>
<sequence>MAWVRATEEGVVTTGHACGSVMKCFFSTAAEVIGDGSAAVAEPLRRASPLRMRPTHPVLREFRRFELTRL</sequence>
<gene>
    <name evidence="1" type="ORF">WM40_26155</name>
</gene>
<dbReference type="STRING" id="28092.WM40_26155"/>
<feature type="non-terminal residue" evidence="1">
    <location>
        <position position="70"/>
    </location>
</feature>